<dbReference type="Pfam" id="PF18944">
    <property type="entry name" value="DUF5691"/>
    <property type="match status" value="1"/>
</dbReference>
<comment type="caution">
    <text evidence="1">The sequence shown here is derived from an EMBL/GenBank/DDBJ whole genome shotgun (WGS) entry which is preliminary data.</text>
</comment>
<sequence length="490" mass="54089">MLTLETLTQDLAQVDALKQSWLMGDGGTAAALPPHWPQPDGANDDDRALLALAYCSQYPLLEQVAAPQQLQPLSALPMLGLPTLATECRPAFRQILSALSKHEGLYWRLFNLLVSRGVVPHPLDWLPTANENRLPAAFAPWLRWVGSADIALTEASWGDFSPAARLNALRELRRDAPHDARSLLALMAPSEPADKRFDLYELLSLGLSDDDLPLLETLQQDRSQKVKELATRFKMRLGEQGQQAQDETITELQGWLTRKTRGLLRRETLLLAPELKSSVQYRDRCQALASVSLPALAASMELTLDALLEQWSFADNHGKGNHSPNESLLHNIAASLPEAQVMLAAQRLLQAAADDGTDPSLSLRILAPRLSEEACIGLAGHLLARSDLLPNTLGILFAEEWRWLSPEVFSQSPSAALLIQRLKELASAGESQDSDYSLTLAMQQIGLCLNYDCAQWLLAQVTNMGLSPLHPLLEHLKFNVSLKQEGRKDE</sequence>
<dbReference type="Proteomes" id="UP001147830">
    <property type="component" value="Unassembled WGS sequence"/>
</dbReference>
<dbReference type="RefSeq" id="WP_260976985.1">
    <property type="nucleotide sequence ID" value="NZ_JAOANI010000022.1"/>
</dbReference>
<protein>
    <submittedName>
        <fullName evidence="1">DUF5691 domain-containing protein</fullName>
    </submittedName>
</protein>
<accession>A0A9X2WGQ7</accession>
<proteinExistence type="predicted"/>
<reference evidence="1" key="2">
    <citation type="submission" date="2022-08" db="EMBL/GenBank/DDBJ databases">
        <authorList>
            <person name="Dong C."/>
        </authorList>
    </citation>
    <scope>NUCLEOTIDE SEQUENCE</scope>
    <source>
        <strain evidence="1">59MF3M-4</strain>
    </source>
</reference>
<reference evidence="1" key="1">
    <citation type="journal article" date="2022" name="Front. Microbiol.">
        <title>Genome-based taxonomic rearrangement of Oceanobacter-related bacteria including the description of Thalassolituus hydrocarbonoclasticus sp. nov. and Thalassolituus pacificus sp. nov. and emended description of the genus Thalassolituus.</title>
        <authorList>
            <person name="Dong C."/>
            <person name="Wei L."/>
            <person name="Wang J."/>
            <person name="Lai Q."/>
            <person name="Huang Z."/>
            <person name="Shao Z."/>
        </authorList>
    </citation>
    <scope>NUCLEOTIDE SEQUENCE</scope>
    <source>
        <strain evidence="1">59MF3M-4</strain>
    </source>
</reference>
<name>A0A9X2WGQ7_9GAMM</name>
<evidence type="ECO:0000313" key="1">
    <source>
        <dbReference type="EMBL" id="MCT7360142.1"/>
    </source>
</evidence>
<dbReference type="AlphaFoldDB" id="A0A9X2WGQ7"/>
<gene>
    <name evidence="1" type="ORF">NYR02_14060</name>
</gene>
<evidence type="ECO:0000313" key="2">
    <source>
        <dbReference type="Proteomes" id="UP001147830"/>
    </source>
</evidence>
<keyword evidence="2" id="KW-1185">Reference proteome</keyword>
<organism evidence="1 2">
    <name type="scientific">Thalassolituus pacificus</name>
    <dbReference type="NCBI Taxonomy" id="2975440"/>
    <lineage>
        <taxon>Bacteria</taxon>
        <taxon>Pseudomonadati</taxon>
        <taxon>Pseudomonadota</taxon>
        <taxon>Gammaproteobacteria</taxon>
        <taxon>Oceanospirillales</taxon>
        <taxon>Oceanospirillaceae</taxon>
        <taxon>Thalassolituus</taxon>
    </lineage>
</organism>
<dbReference type="EMBL" id="JAOANI010000022">
    <property type="protein sequence ID" value="MCT7360142.1"/>
    <property type="molecule type" value="Genomic_DNA"/>
</dbReference>
<dbReference type="InterPro" id="IPR043746">
    <property type="entry name" value="DUF5691"/>
</dbReference>